<dbReference type="SUPFAM" id="SSF57850">
    <property type="entry name" value="RING/U-box"/>
    <property type="match status" value="1"/>
</dbReference>
<dbReference type="Proteomes" id="UP000243797">
    <property type="component" value="Unassembled WGS sequence"/>
</dbReference>
<proteinExistence type="predicted"/>
<dbReference type="InParanoid" id="A0A2K1R3L6"/>
<keyword evidence="1" id="KW-0479">Metal-binding</keyword>
<feature type="compositionally biased region" description="Polar residues" evidence="2">
    <location>
        <begin position="448"/>
        <end position="457"/>
    </location>
</feature>
<feature type="region of interest" description="Disordered" evidence="2">
    <location>
        <begin position="375"/>
        <end position="527"/>
    </location>
</feature>
<feature type="compositionally biased region" description="Low complexity" evidence="2">
    <location>
        <begin position="1"/>
        <end position="14"/>
    </location>
</feature>
<evidence type="ECO:0000259" key="3">
    <source>
        <dbReference type="PROSITE" id="PS50089"/>
    </source>
</evidence>
<dbReference type="SMART" id="SM00184">
    <property type="entry name" value="RING"/>
    <property type="match status" value="1"/>
</dbReference>
<dbReference type="Gene3D" id="3.30.40.10">
    <property type="entry name" value="Zinc/RING finger domain, C3HC4 (zinc finger)"/>
    <property type="match status" value="1"/>
</dbReference>
<dbReference type="STRING" id="2082308.A0A2K1R3L6"/>
<dbReference type="InterPro" id="IPR001841">
    <property type="entry name" value="Znf_RING"/>
</dbReference>
<feature type="region of interest" description="Disordered" evidence="2">
    <location>
        <begin position="166"/>
        <end position="221"/>
    </location>
</feature>
<dbReference type="PANTHER" id="PTHR45676:SF41">
    <property type="entry name" value="RING-H2 FINGER PROTEIN ATL66"/>
    <property type="match status" value="1"/>
</dbReference>
<feature type="domain" description="RING-type" evidence="3">
    <location>
        <begin position="628"/>
        <end position="671"/>
    </location>
</feature>
<keyword evidence="1" id="KW-0862">Zinc</keyword>
<keyword evidence="5" id="KW-1185">Reference proteome</keyword>
<gene>
    <name evidence="4" type="ORF">CAC42_3672</name>
</gene>
<sequence length="706" mass="76484">MGQSASSQQPQAGATDSQSRRRSTIWRRSSAVRPSESLETAHASPRPRTTRPRPASVNRLSQLIQQSAQPRESSIQDNDRSSRPTLTARLSRPSRHTVLLDSPRSLFPTSRRNAVTAASHENLWPSEQQAVTSSATANNHSSRQQSHLLPNVNLPALDLDFTQTSATASGPATTRPPSRRSSIRLPSGIADRLGLRSQRQATSTVNNSVLSRRRRSPIVPGEDSTALLSRLLSVAAAATAATLLEGTEQSMAEARGTAGDGDDGTFDSFLQSLESGRLAAALRQGTQAHENAPPGSGQPPLNFFRMFRFNPMAATRNSRQAQQNADGRMVPIIIVGIRAVSPNTNLSGTEDTGVPPFLDALSTLPTTPFNASNLASEISDGLRSPQNGTRFSHRRRASMSGLSRFPSGYDNQRHHRSADRTRPQSMTSEIASWPRPPPATPASPNLSTVNSRSNTPAPTVPASRRSSFSGAPRRESIIRTTTTTTLETTTEDATVRSRPTRPRRASDADRRSSGYSSRRNGFVEPEGAMSSDNTRSWIIYVLGGSYPENHPILTTPSLFTDSPTYEDMMLLSTLIGPAKPPVATETDVAAAGGVYQIRNGVGEKGDTVLMAFAEGSDDRIELTPEQRCLVCLCDFEKEEEARKLTECGHLYHRECIDEWLTKGRNSCPLCRGQGVQEKDKKPEALPVDSARPSPVIPDDHGIPAVA</sequence>
<comment type="caution">
    <text evidence="4">The sequence shown here is derived from an EMBL/GenBank/DDBJ whole genome shotgun (WGS) entry which is preliminary data.</text>
</comment>
<keyword evidence="1" id="KW-0863">Zinc-finger</keyword>
<feature type="compositionally biased region" description="Polar residues" evidence="2">
    <location>
        <begin position="58"/>
        <end position="76"/>
    </location>
</feature>
<evidence type="ECO:0000313" key="4">
    <source>
        <dbReference type="EMBL" id="PNS21773.1"/>
    </source>
</evidence>
<reference evidence="4 5" key="1">
    <citation type="submission" date="2017-06" db="EMBL/GenBank/DDBJ databases">
        <title>Draft genome sequence of a variant of Elsinoe murrayae.</title>
        <authorList>
            <person name="Cheng Q."/>
        </authorList>
    </citation>
    <scope>NUCLEOTIDE SEQUENCE [LARGE SCALE GENOMIC DNA]</scope>
    <source>
        <strain evidence="4 5">CQ-2017a</strain>
    </source>
</reference>
<evidence type="ECO:0000313" key="5">
    <source>
        <dbReference type="Proteomes" id="UP000243797"/>
    </source>
</evidence>
<dbReference type="EMBL" id="NKHZ01000005">
    <property type="protein sequence ID" value="PNS21773.1"/>
    <property type="molecule type" value="Genomic_DNA"/>
</dbReference>
<dbReference type="Pfam" id="PF13639">
    <property type="entry name" value="zf-RING_2"/>
    <property type="match status" value="1"/>
</dbReference>
<protein>
    <recommendedName>
        <fullName evidence="3">RING-type domain-containing protein</fullName>
    </recommendedName>
</protein>
<dbReference type="PROSITE" id="PS50089">
    <property type="entry name" value="ZF_RING_2"/>
    <property type="match status" value="1"/>
</dbReference>
<dbReference type="InterPro" id="IPR013083">
    <property type="entry name" value="Znf_RING/FYVE/PHD"/>
</dbReference>
<feature type="compositionally biased region" description="Basic and acidic residues" evidence="2">
    <location>
        <begin position="697"/>
        <end position="706"/>
    </location>
</feature>
<dbReference type="GO" id="GO:0008270">
    <property type="term" value="F:zinc ion binding"/>
    <property type="evidence" value="ECO:0007669"/>
    <property type="project" value="UniProtKB-KW"/>
</dbReference>
<name>A0A2K1R3L6_9PEZI</name>
<evidence type="ECO:0000256" key="2">
    <source>
        <dbReference type="SAM" id="MobiDB-lite"/>
    </source>
</evidence>
<feature type="compositionally biased region" description="Polar residues" evidence="2">
    <location>
        <begin position="125"/>
        <end position="146"/>
    </location>
</feature>
<dbReference type="OrthoDB" id="8062037at2759"/>
<feature type="region of interest" description="Disordered" evidence="2">
    <location>
        <begin position="673"/>
        <end position="706"/>
    </location>
</feature>
<feature type="region of interest" description="Disordered" evidence="2">
    <location>
        <begin position="117"/>
        <end position="146"/>
    </location>
</feature>
<organism evidence="4 5">
    <name type="scientific">Sphaceloma murrayae</name>
    <dbReference type="NCBI Taxonomy" id="2082308"/>
    <lineage>
        <taxon>Eukaryota</taxon>
        <taxon>Fungi</taxon>
        <taxon>Dikarya</taxon>
        <taxon>Ascomycota</taxon>
        <taxon>Pezizomycotina</taxon>
        <taxon>Dothideomycetes</taxon>
        <taxon>Dothideomycetidae</taxon>
        <taxon>Myriangiales</taxon>
        <taxon>Elsinoaceae</taxon>
        <taxon>Sphaceloma</taxon>
    </lineage>
</organism>
<accession>A0A2K1R3L6</accession>
<dbReference type="AlphaFoldDB" id="A0A2K1R3L6"/>
<feature type="region of interest" description="Disordered" evidence="2">
    <location>
        <begin position="1"/>
        <end position="105"/>
    </location>
</feature>
<dbReference type="CDD" id="cd16461">
    <property type="entry name" value="RING-H2_EL5-like"/>
    <property type="match status" value="1"/>
</dbReference>
<evidence type="ECO:0000256" key="1">
    <source>
        <dbReference type="PROSITE-ProRule" id="PRU00175"/>
    </source>
</evidence>
<dbReference type="PANTHER" id="PTHR45676">
    <property type="entry name" value="RING-H2 FINGER PROTEIN ATL51-RELATED"/>
    <property type="match status" value="1"/>
</dbReference>